<protein>
    <submittedName>
        <fullName evidence="1">Uncharacterized protein</fullName>
    </submittedName>
</protein>
<keyword evidence="2" id="KW-1185">Reference proteome</keyword>
<comment type="caution">
    <text evidence="1">The sequence shown here is derived from an EMBL/GenBank/DDBJ whole genome shotgun (WGS) entry which is preliminary data.</text>
</comment>
<sequence>MSQITHYSLFLRQASRTRGKRQYCRDSTLSATLSHSRVHYCSFCKSLCAFCQYYRLARWGKINNKRDNYRINNEQHTYH</sequence>
<dbReference type="EMBL" id="MSAC01000041">
    <property type="protein sequence ID" value="PUX04797.1"/>
    <property type="molecule type" value="Genomic_DNA"/>
</dbReference>
<evidence type="ECO:0000313" key="1">
    <source>
        <dbReference type="EMBL" id="PUX04797.1"/>
    </source>
</evidence>
<accession>A0ABX5K4I3</accession>
<organism evidence="1 2">
    <name type="scientific">Cronobacter malonaticus</name>
    <dbReference type="NCBI Taxonomy" id="413503"/>
    <lineage>
        <taxon>Bacteria</taxon>
        <taxon>Pseudomonadati</taxon>
        <taxon>Pseudomonadota</taxon>
        <taxon>Gammaproteobacteria</taxon>
        <taxon>Enterobacterales</taxon>
        <taxon>Enterobacteriaceae</taxon>
        <taxon>Cronobacter</taxon>
    </lineage>
</organism>
<reference evidence="1 2" key="1">
    <citation type="submission" date="2016-12" db="EMBL/GenBank/DDBJ databases">
        <title>Analysis of the Molecular Diversity Among Cronobacter Species Isolated from Filth Flies Using a Pan Genomic DNA Microarray.</title>
        <authorList>
            <person name="Pava-Ripoll M."/>
            <person name="Tall B."/>
            <person name="Farber J."/>
            <person name="Fanning S."/>
            <person name="Lehner A."/>
            <person name="Stephan R."/>
            <person name="Pagotto F."/>
            <person name="Iverson C."/>
            <person name="Ziobro G."/>
            <person name="Miller A."/>
            <person name="Pearson R."/>
            <person name="Yan Q."/>
            <person name="Kim M."/>
            <person name="Jeong S."/>
            <person name="Park J."/>
            <person name="Jun S."/>
            <person name="Choi H."/>
            <person name="Chung T."/>
            <person name="Yoo Y."/>
            <person name="Park E."/>
            <person name="Hwang S."/>
            <person name="Lee B."/>
            <person name="Sathyamoorthy V."/>
            <person name="Carter L."/>
            <person name="Mammel M."/>
            <person name="Jackson S."/>
            <person name="Kothary M."/>
            <person name="Patel I."/>
            <person name="Grim C."/>
            <person name="Gopinath G."/>
            <person name="Gangiredla J."/>
            <person name="Chase H."/>
        </authorList>
    </citation>
    <scope>NUCLEOTIDE SEQUENCE [LARGE SCALE GENOMIC DNA]</scope>
    <source>
        <strain evidence="1 2">MOD1-Md25g</strain>
    </source>
</reference>
<evidence type="ECO:0000313" key="2">
    <source>
        <dbReference type="Proteomes" id="UP000244731"/>
    </source>
</evidence>
<proteinExistence type="predicted"/>
<name>A0ABX5K4I3_9ENTR</name>
<dbReference type="Proteomes" id="UP000244731">
    <property type="component" value="Unassembled WGS sequence"/>
</dbReference>
<gene>
    <name evidence="1" type="ORF">AUM46_12800</name>
</gene>